<dbReference type="InterPro" id="IPR023299">
    <property type="entry name" value="ATPase_P-typ_cyto_dom_N"/>
</dbReference>
<evidence type="ECO:0000256" key="11">
    <source>
        <dbReference type="RuleBase" id="RU362081"/>
    </source>
</evidence>
<dbReference type="AlphaFoldDB" id="A0A4V3D2W4"/>
<keyword evidence="10 11" id="KW-0472">Membrane</keyword>
<dbReference type="FunFam" id="2.70.150.10:FF:000002">
    <property type="entry name" value="Copper-transporting ATPase 1, putative"/>
    <property type="match status" value="1"/>
</dbReference>
<evidence type="ECO:0000313" key="14">
    <source>
        <dbReference type="Proteomes" id="UP000295390"/>
    </source>
</evidence>
<dbReference type="GO" id="GO:0005886">
    <property type="term" value="C:plasma membrane"/>
    <property type="evidence" value="ECO:0007669"/>
    <property type="project" value="UniProtKB-SubCell"/>
</dbReference>
<dbReference type="InterPro" id="IPR059000">
    <property type="entry name" value="ATPase_P-type_domA"/>
</dbReference>
<dbReference type="InterPro" id="IPR023298">
    <property type="entry name" value="ATPase_P-typ_TM_dom_sf"/>
</dbReference>
<dbReference type="PROSITE" id="PS00154">
    <property type="entry name" value="ATPASE_E1_E2"/>
    <property type="match status" value="1"/>
</dbReference>
<feature type="transmembrane region" description="Helical" evidence="11">
    <location>
        <begin position="776"/>
        <end position="798"/>
    </location>
</feature>
<accession>A0A4V3D2W4</accession>
<evidence type="ECO:0000256" key="6">
    <source>
        <dbReference type="ARBA" id="ARBA00022741"/>
    </source>
</evidence>
<keyword evidence="14" id="KW-1185">Reference proteome</keyword>
<dbReference type="GO" id="GO:0005524">
    <property type="term" value="F:ATP binding"/>
    <property type="evidence" value="ECO:0007669"/>
    <property type="project" value="UniProtKB-UniRule"/>
</dbReference>
<dbReference type="Gene3D" id="3.40.1110.10">
    <property type="entry name" value="Calcium-transporting ATPase, cytoplasmic domain N"/>
    <property type="match status" value="1"/>
</dbReference>
<dbReference type="GO" id="GO:0043682">
    <property type="term" value="F:P-type divalent copper transporter activity"/>
    <property type="evidence" value="ECO:0007669"/>
    <property type="project" value="TreeGrafter"/>
</dbReference>
<feature type="domain" description="HMA" evidence="12">
    <location>
        <begin position="74"/>
        <end position="140"/>
    </location>
</feature>
<feature type="domain" description="HMA" evidence="12">
    <location>
        <begin position="7"/>
        <end position="72"/>
    </location>
</feature>
<evidence type="ECO:0000256" key="9">
    <source>
        <dbReference type="ARBA" id="ARBA00022989"/>
    </source>
</evidence>
<dbReference type="SFLD" id="SFLDG00002">
    <property type="entry name" value="C1.7:_P-type_atpase_like"/>
    <property type="match status" value="1"/>
</dbReference>
<evidence type="ECO:0000256" key="7">
    <source>
        <dbReference type="ARBA" id="ARBA00022840"/>
    </source>
</evidence>
<protein>
    <submittedName>
        <fullName evidence="13">Cu2+-exporting ATPase</fullName>
    </submittedName>
</protein>
<dbReference type="NCBIfam" id="TIGR01494">
    <property type="entry name" value="ATPase_P-type"/>
    <property type="match status" value="1"/>
</dbReference>
<dbReference type="Pfam" id="PF00403">
    <property type="entry name" value="HMA"/>
    <property type="match status" value="2"/>
</dbReference>
<evidence type="ECO:0000313" key="13">
    <source>
        <dbReference type="EMBL" id="TDQ24015.1"/>
    </source>
</evidence>
<proteinExistence type="inferred from homology"/>
<dbReference type="GO" id="GO:0005507">
    <property type="term" value="F:copper ion binding"/>
    <property type="evidence" value="ECO:0007669"/>
    <property type="project" value="TreeGrafter"/>
</dbReference>
<dbReference type="EMBL" id="SNYH01000005">
    <property type="protein sequence ID" value="TDQ24015.1"/>
    <property type="molecule type" value="Genomic_DNA"/>
</dbReference>
<evidence type="ECO:0000256" key="8">
    <source>
        <dbReference type="ARBA" id="ARBA00022967"/>
    </source>
</evidence>
<evidence type="ECO:0000256" key="10">
    <source>
        <dbReference type="ARBA" id="ARBA00023136"/>
    </source>
</evidence>
<dbReference type="PRINTS" id="PR00119">
    <property type="entry name" value="CATATPASE"/>
</dbReference>
<dbReference type="InterPro" id="IPR036163">
    <property type="entry name" value="HMA_dom_sf"/>
</dbReference>
<dbReference type="SFLD" id="SFLDS00003">
    <property type="entry name" value="Haloacid_Dehalogenase"/>
    <property type="match status" value="1"/>
</dbReference>
<evidence type="ECO:0000256" key="1">
    <source>
        <dbReference type="ARBA" id="ARBA00004127"/>
    </source>
</evidence>
<keyword evidence="7 11" id="KW-0067">ATP-binding</keyword>
<dbReference type="Pfam" id="PF00702">
    <property type="entry name" value="Hydrolase"/>
    <property type="match status" value="1"/>
</dbReference>
<dbReference type="RefSeq" id="WP_133537320.1">
    <property type="nucleotide sequence ID" value="NZ_SNYH01000005.1"/>
</dbReference>
<gene>
    <name evidence="13" type="ORF">DFQ07_2554</name>
</gene>
<dbReference type="InterPro" id="IPR006121">
    <property type="entry name" value="HMA_dom"/>
</dbReference>
<dbReference type="Gene3D" id="3.30.70.100">
    <property type="match status" value="2"/>
</dbReference>
<evidence type="ECO:0000256" key="3">
    <source>
        <dbReference type="ARBA" id="ARBA00022448"/>
    </source>
</evidence>
<comment type="caution">
    <text evidence="13">The sequence shown here is derived from an EMBL/GenBank/DDBJ whole genome shotgun (WGS) entry which is preliminary data.</text>
</comment>
<feature type="transmembrane region" description="Helical" evidence="11">
    <location>
        <begin position="192"/>
        <end position="213"/>
    </location>
</feature>
<evidence type="ECO:0000256" key="5">
    <source>
        <dbReference type="ARBA" id="ARBA00022723"/>
    </source>
</evidence>
<evidence type="ECO:0000256" key="4">
    <source>
        <dbReference type="ARBA" id="ARBA00022692"/>
    </source>
</evidence>
<dbReference type="GO" id="GO:0055070">
    <property type="term" value="P:copper ion homeostasis"/>
    <property type="evidence" value="ECO:0007669"/>
    <property type="project" value="TreeGrafter"/>
</dbReference>
<feature type="transmembrane region" description="Helical" evidence="11">
    <location>
        <begin position="751"/>
        <end position="770"/>
    </location>
</feature>
<keyword evidence="6 11" id="KW-0547">Nucleotide-binding</keyword>
<sequence>MATNNNNIIYLPLEGVESEHCALIVEKGLAHVEGITTHKVELNNQRAAITVNNEEVLSKAVNAIKDLGYGVTVVKKVFPVLGMTCASCAGSAESIVSYEPGVVNANVNFATGNLTVEYLPNMTNALKLQKAVQGVGYDLLIEDETSQQETLEAIHEKKFKQLKNKTVWSIILSLPVVVIGMFFMNIPYANVIMWAFATPVVMWFGKDFYINAWKQAKHRSANMDTLVALSTGIAYLFSVFNMLFPEFWEAKGLEAHVYFEAAAVIIAFILLGKLLEEKAKGNTSSAIKKLMGLQPKTVVVIQADGTEKQTAIEEVIADDIILVKPGEKIAVDGIVTTGSSYVDESMLSGEPVPVLKKEHEKVFAGTINQKGSFQFKAIKVGKETMLAQIIKMVQDAQGSKAPVQKLVDKIAGIFVPVVMGIAIITFILWLILGGDNGMVQGLLAAITVLVIACPCALGLATPTAIMVGVGKGAEKGILIKDAESLELAKKVNAIILDKTGTITEGKPQVANIHWLDNDNSAQNILLSIEKKSEHPLAEAVVKHLGELPTTELSNFDSITGKGAKANYNDETYFVGNKKLLAESNVTIAETLLQQADEWSTQAKTVIWFSNSQQALSVLAISDKIKETSVQAIKELQAMDIELYMLTGDNEATAKSIAQETGIQHYKAEVLPQHKANFVKELQQQGKIVAMVGDGINDSTALATADVSIAMGKGSDIAMDVAKMTIISSDLSKIPQSIKLSKQTVATIKQNLFWAFIYNLIGIPIAAGILYPVNGFLLNPMIAGAAMAMSSVSVVSNSLRLKWKK</sequence>
<dbReference type="Gene3D" id="3.40.50.1000">
    <property type="entry name" value="HAD superfamily/HAD-like"/>
    <property type="match status" value="1"/>
</dbReference>
<dbReference type="Gene3D" id="2.70.150.10">
    <property type="entry name" value="Calcium-transporting ATPase, cytoplasmic transduction domain A"/>
    <property type="match status" value="1"/>
</dbReference>
<dbReference type="PRINTS" id="PR00943">
    <property type="entry name" value="CUATPASE"/>
</dbReference>
<dbReference type="SUPFAM" id="SSF55008">
    <property type="entry name" value="HMA, heavy metal-associated domain"/>
    <property type="match status" value="2"/>
</dbReference>
<feature type="transmembrane region" description="Helical" evidence="11">
    <location>
        <begin position="256"/>
        <end position="275"/>
    </location>
</feature>
<dbReference type="InterPro" id="IPR018303">
    <property type="entry name" value="ATPase_P-typ_P_site"/>
</dbReference>
<dbReference type="PANTHER" id="PTHR43520">
    <property type="entry name" value="ATP7, ISOFORM B"/>
    <property type="match status" value="1"/>
</dbReference>
<dbReference type="Proteomes" id="UP000295390">
    <property type="component" value="Unassembled WGS sequence"/>
</dbReference>
<dbReference type="PROSITE" id="PS50846">
    <property type="entry name" value="HMA_2"/>
    <property type="match status" value="2"/>
</dbReference>
<organism evidence="13 14">
    <name type="scientific">Tenacibaculum caenipelagi</name>
    <dbReference type="NCBI Taxonomy" id="1325435"/>
    <lineage>
        <taxon>Bacteria</taxon>
        <taxon>Pseudomonadati</taxon>
        <taxon>Bacteroidota</taxon>
        <taxon>Flavobacteriia</taxon>
        <taxon>Flavobacteriales</taxon>
        <taxon>Flavobacteriaceae</taxon>
        <taxon>Tenacibaculum</taxon>
    </lineage>
</organism>
<dbReference type="SUPFAM" id="SSF81665">
    <property type="entry name" value="Calcium ATPase, transmembrane domain M"/>
    <property type="match status" value="1"/>
</dbReference>
<dbReference type="GO" id="GO:0016887">
    <property type="term" value="F:ATP hydrolysis activity"/>
    <property type="evidence" value="ECO:0007669"/>
    <property type="project" value="InterPro"/>
</dbReference>
<comment type="subcellular location">
    <subcellularLocation>
        <location evidence="11">Cell membrane</location>
    </subcellularLocation>
    <subcellularLocation>
        <location evidence="1">Endomembrane system</location>
        <topology evidence="1">Multi-pass membrane protein</topology>
    </subcellularLocation>
</comment>
<dbReference type="InterPro" id="IPR008250">
    <property type="entry name" value="ATPase_P-typ_transduc_dom_A_sf"/>
</dbReference>
<keyword evidence="3" id="KW-0813">Transport</keyword>
<evidence type="ECO:0000259" key="12">
    <source>
        <dbReference type="PROSITE" id="PS50846"/>
    </source>
</evidence>
<dbReference type="InterPro" id="IPR001757">
    <property type="entry name" value="P_typ_ATPase"/>
</dbReference>
<keyword evidence="11" id="KW-1003">Cell membrane</keyword>
<dbReference type="Pfam" id="PF00122">
    <property type="entry name" value="E1-E2_ATPase"/>
    <property type="match status" value="1"/>
</dbReference>
<dbReference type="SUPFAM" id="SSF81653">
    <property type="entry name" value="Calcium ATPase, transduction domain A"/>
    <property type="match status" value="1"/>
</dbReference>
<dbReference type="SFLD" id="SFLDF00027">
    <property type="entry name" value="p-type_atpase"/>
    <property type="match status" value="1"/>
</dbReference>
<dbReference type="FunFam" id="3.30.70.100:FF:000001">
    <property type="entry name" value="ATPase copper transporting beta"/>
    <property type="match status" value="1"/>
</dbReference>
<dbReference type="NCBIfam" id="TIGR01511">
    <property type="entry name" value="ATPase-IB1_Cu"/>
    <property type="match status" value="1"/>
</dbReference>
<dbReference type="InterPro" id="IPR027256">
    <property type="entry name" value="P-typ_ATPase_IB"/>
</dbReference>
<keyword evidence="9 11" id="KW-1133">Transmembrane helix</keyword>
<dbReference type="NCBIfam" id="TIGR01525">
    <property type="entry name" value="ATPase-IB_hvy"/>
    <property type="match status" value="1"/>
</dbReference>
<dbReference type="PANTHER" id="PTHR43520:SF8">
    <property type="entry name" value="P-TYPE CU(+) TRANSPORTER"/>
    <property type="match status" value="1"/>
</dbReference>
<dbReference type="CDD" id="cd00371">
    <property type="entry name" value="HMA"/>
    <property type="match status" value="2"/>
</dbReference>
<dbReference type="InterPro" id="IPR036412">
    <property type="entry name" value="HAD-like_sf"/>
</dbReference>
<feature type="transmembrane region" description="Helical" evidence="11">
    <location>
        <begin position="225"/>
        <end position="244"/>
    </location>
</feature>
<dbReference type="SUPFAM" id="SSF56784">
    <property type="entry name" value="HAD-like"/>
    <property type="match status" value="1"/>
</dbReference>
<feature type="transmembrane region" description="Helical" evidence="11">
    <location>
        <begin position="410"/>
        <end position="432"/>
    </location>
</feature>
<feature type="transmembrane region" description="Helical" evidence="11">
    <location>
        <begin position="438"/>
        <end position="461"/>
    </location>
</feature>
<dbReference type="GO" id="GO:0012505">
    <property type="term" value="C:endomembrane system"/>
    <property type="evidence" value="ECO:0007669"/>
    <property type="project" value="UniProtKB-SubCell"/>
</dbReference>
<dbReference type="InterPro" id="IPR044492">
    <property type="entry name" value="P_typ_ATPase_HD_dom"/>
</dbReference>
<evidence type="ECO:0000256" key="2">
    <source>
        <dbReference type="ARBA" id="ARBA00006024"/>
    </source>
</evidence>
<keyword evidence="4 11" id="KW-0812">Transmembrane</keyword>
<comment type="similarity">
    <text evidence="2 11">Belongs to the cation transport ATPase (P-type) (TC 3.A.3) family. Type IB subfamily.</text>
</comment>
<dbReference type="OrthoDB" id="1521937at2"/>
<keyword evidence="8" id="KW-1278">Translocase</keyword>
<name>A0A4V3D2W4_9FLAO</name>
<dbReference type="InterPro" id="IPR023214">
    <property type="entry name" value="HAD_sf"/>
</dbReference>
<dbReference type="CDD" id="cd02094">
    <property type="entry name" value="P-type_ATPase_Cu-like"/>
    <property type="match status" value="1"/>
</dbReference>
<keyword evidence="5 11" id="KW-0479">Metal-binding</keyword>
<feature type="transmembrane region" description="Helical" evidence="11">
    <location>
        <begin position="167"/>
        <end position="186"/>
    </location>
</feature>
<reference evidence="13 14" key="1">
    <citation type="submission" date="2019-03" db="EMBL/GenBank/DDBJ databases">
        <title>Genomic Encyclopedia of Type Strains, Phase III (KMG-III): the genomes of soil and plant-associated and newly described type strains.</title>
        <authorList>
            <person name="Whitman W."/>
        </authorList>
    </citation>
    <scope>NUCLEOTIDE SEQUENCE [LARGE SCALE GENOMIC DNA]</scope>
    <source>
        <strain evidence="13 14">CECT 8283</strain>
    </source>
</reference>